<evidence type="ECO:0000313" key="2">
    <source>
        <dbReference type="EMBL" id="GEL01051.1"/>
    </source>
</evidence>
<evidence type="ECO:0000313" key="3">
    <source>
        <dbReference type="Proteomes" id="UP000321405"/>
    </source>
</evidence>
<protein>
    <submittedName>
        <fullName evidence="2">Uncharacterized protein</fullName>
    </submittedName>
</protein>
<keyword evidence="3" id="KW-1185">Reference proteome</keyword>
<gene>
    <name evidence="2" type="ORF">SSA02_02140</name>
</gene>
<dbReference type="AlphaFoldDB" id="A0A511BL25"/>
<accession>A0A511BL25</accession>
<reference evidence="2 3" key="1">
    <citation type="submission" date="2019-07" db="EMBL/GenBank/DDBJ databases">
        <title>Whole genome shotgun sequence of Swaminathania salitolerans NBRC 104436.</title>
        <authorList>
            <person name="Hosoyama A."/>
            <person name="Uohara A."/>
            <person name="Ohji S."/>
            <person name="Ichikawa N."/>
        </authorList>
    </citation>
    <scope>NUCLEOTIDE SEQUENCE [LARGE SCALE GENOMIC DNA]</scope>
    <source>
        <strain evidence="2 3">NBRC 104436</strain>
    </source>
</reference>
<name>A0A511BL25_9PROT</name>
<dbReference type="PROSITE" id="PS51318">
    <property type="entry name" value="TAT"/>
    <property type="match status" value="1"/>
</dbReference>
<dbReference type="RefSeq" id="WP_147092079.1">
    <property type="nucleotide sequence ID" value="NZ_BJVC01000001.1"/>
</dbReference>
<organism evidence="2 3">
    <name type="scientific">Swaminathania salitolerans</name>
    <dbReference type="NCBI Taxonomy" id="182838"/>
    <lineage>
        <taxon>Bacteria</taxon>
        <taxon>Pseudomonadati</taxon>
        <taxon>Pseudomonadota</taxon>
        <taxon>Alphaproteobacteria</taxon>
        <taxon>Acetobacterales</taxon>
        <taxon>Acetobacteraceae</taxon>
        <taxon>Swaminathania</taxon>
    </lineage>
</organism>
<dbReference type="OrthoDB" id="6162173at2"/>
<proteinExistence type="predicted"/>
<dbReference type="EMBL" id="BJVC01000001">
    <property type="protein sequence ID" value="GEL01051.1"/>
    <property type="molecule type" value="Genomic_DNA"/>
</dbReference>
<dbReference type="InterPro" id="IPR006311">
    <property type="entry name" value="TAT_signal"/>
</dbReference>
<dbReference type="Pfam" id="PF12318">
    <property type="entry name" value="FAD-SLDH"/>
    <property type="match status" value="1"/>
</dbReference>
<evidence type="ECO:0000256" key="1">
    <source>
        <dbReference type="SAM" id="MobiDB-lite"/>
    </source>
</evidence>
<sequence>MQNEAERMTPSVSGAKTAHSPERREFLRKAGITAILATLTNLDFPVDPASAGETSSGIEDEQFLAVSRVLTGCRDLDPVLSRRLRHALTGVFPEQVRQICALATTLDTNTTSDLLMTDAGAAHDALLTVNAAWYIGSVRNRTNAPMVAYADALMYRPVRDALPVPTYCRAEPGWWSQTPPLDHIASPETDRAPPPPPPVGVLGSTPRQSAIIPPAGRSSFSALPRETKDTR</sequence>
<feature type="region of interest" description="Disordered" evidence="1">
    <location>
        <begin position="178"/>
        <end position="231"/>
    </location>
</feature>
<comment type="caution">
    <text evidence="2">The sequence shown here is derived from an EMBL/GenBank/DDBJ whole genome shotgun (WGS) entry which is preliminary data.</text>
</comment>
<dbReference type="InterPro" id="IPR024651">
    <property type="entry name" value="FAD-SLDH_ssu"/>
</dbReference>
<dbReference type="Proteomes" id="UP000321405">
    <property type="component" value="Unassembled WGS sequence"/>
</dbReference>
<feature type="region of interest" description="Disordered" evidence="1">
    <location>
        <begin position="1"/>
        <end position="23"/>
    </location>
</feature>